<accession>A0AAV4QA95</accession>
<comment type="similarity">
    <text evidence="2">Belongs to the unc-93 family.</text>
</comment>
<dbReference type="Proteomes" id="UP001054945">
    <property type="component" value="Unassembled WGS sequence"/>
</dbReference>
<dbReference type="GO" id="GO:0055120">
    <property type="term" value="C:striated muscle dense body"/>
    <property type="evidence" value="ECO:0007669"/>
    <property type="project" value="TreeGrafter"/>
</dbReference>
<feature type="region of interest" description="Disordered" evidence="6">
    <location>
        <begin position="1"/>
        <end position="21"/>
    </location>
</feature>
<comment type="subcellular location">
    <subcellularLocation>
        <location evidence="1">Membrane</location>
        <topology evidence="1">Multi-pass membrane protein</topology>
    </subcellularLocation>
</comment>
<evidence type="ECO:0000256" key="5">
    <source>
        <dbReference type="ARBA" id="ARBA00023136"/>
    </source>
</evidence>
<evidence type="ECO:0000256" key="1">
    <source>
        <dbReference type="ARBA" id="ARBA00004141"/>
    </source>
</evidence>
<feature type="transmembrane region" description="Helical" evidence="7">
    <location>
        <begin position="112"/>
        <end position="131"/>
    </location>
</feature>
<evidence type="ECO:0000313" key="8">
    <source>
        <dbReference type="EMBL" id="GIY05247.1"/>
    </source>
</evidence>
<protein>
    <submittedName>
        <fullName evidence="8">UNC93-like protein</fullName>
    </submittedName>
</protein>
<keyword evidence="9" id="KW-1185">Reference proteome</keyword>
<sequence>MSDRRMPNVVASGREYSPSETTPCLLDPTLQRNSSNMTLNFTSRSRILKNLFVVSLGYCLFYSGFWALTNLQSTMNAVAGMGPDSQAVIYGFSMVSSLFLPELTIDRFGCKTVLIGTSFLCLPYIAANIYLRWDSLMVSSALYGLASGPFSAALTVYIDEIALRFERTVDENVECVMSTFFGAFAFSMENTQVWGNALSYFILKPESHIPSNLNVSLPEDCGIHFDPNANATNTNLTPPTAEERYLLVGIFVGMGLLALLLFGLFLDPLRNDIKREGCDAIAGRFVSSLRHYRTLHQILLIPLTVLIGIESALYSNEFTQAYIACSWGVHHVGFVTVCFRGVRGHHVPVGGPAGQVHLPDGGADARRRRQRRHLHRPLPVAAHARVQDYVLRHSRRLGNGRRHMVVAGHSSLWFDVPKRQRSCLFQPVLLEFPGVLPQLLVCQLLHCGRQNKHSALLPAHGHAGIHDRPTEDQVHCQERIRCHSRQRTKFLKTFF</sequence>
<dbReference type="InterPro" id="IPR051951">
    <property type="entry name" value="UNC-93_regulatory"/>
</dbReference>
<dbReference type="PANTHER" id="PTHR19444">
    <property type="entry name" value="UNC-93 RELATED"/>
    <property type="match status" value="1"/>
</dbReference>
<keyword evidence="3 7" id="KW-0812">Transmembrane</keyword>
<dbReference type="GO" id="GO:0005886">
    <property type="term" value="C:plasma membrane"/>
    <property type="evidence" value="ECO:0007669"/>
    <property type="project" value="TreeGrafter"/>
</dbReference>
<reference evidence="8 9" key="1">
    <citation type="submission" date="2021-06" db="EMBL/GenBank/DDBJ databases">
        <title>Caerostris extrusa draft genome.</title>
        <authorList>
            <person name="Kono N."/>
            <person name="Arakawa K."/>
        </authorList>
    </citation>
    <scope>NUCLEOTIDE SEQUENCE [LARGE SCALE GENOMIC DNA]</scope>
</reference>
<dbReference type="GO" id="GO:0006937">
    <property type="term" value="P:regulation of muscle contraction"/>
    <property type="evidence" value="ECO:0007669"/>
    <property type="project" value="TreeGrafter"/>
</dbReference>
<keyword evidence="4 7" id="KW-1133">Transmembrane helix</keyword>
<dbReference type="EMBL" id="BPLR01005819">
    <property type="protein sequence ID" value="GIY05247.1"/>
    <property type="molecule type" value="Genomic_DNA"/>
</dbReference>
<feature type="transmembrane region" description="Helical" evidence="7">
    <location>
        <begin position="87"/>
        <end position="105"/>
    </location>
</feature>
<feature type="transmembrane region" description="Helical" evidence="7">
    <location>
        <begin position="137"/>
        <end position="158"/>
    </location>
</feature>
<evidence type="ECO:0000256" key="7">
    <source>
        <dbReference type="SAM" id="Phobius"/>
    </source>
</evidence>
<dbReference type="GO" id="GO:0043266">
    <property type="term" value="P:regulation of potassium ion transport"/>
    <property type="evidence" value="ECO:0007669"/>
    <property type="project" value="TreeGrafter"/>
</dbReference>
<dbReference type="InterPro" id="IPR010291">
    <property type="entry name" value="Ion_channel_UNC-93"/>
</dbReference>
<organism evidence="8 9">
    <name type="scientific">Caerostris extrusa</name>
    <name type="common">Bark spider</name>
    <name type="synonym">Caerostris bankana</name>
    <dbReference type="NCBI Taxonomy" id="172846"/>
    <lineage>
        <taxon>Eukaryota</taxon>
        <taxon>Metazoa</taxon>
        <taxon>Ecdysozoa</taxon>
        <taxon>Arthropoda</taxon>
        <taxon>Chelicerata</taxon>
        <taxon>Arachnida</taxon>
        <taxon>Araneae</taxon>
        <taxon>Araneomorphae</taxon>
        <taxon>Entelegynae</taxon>
        <taxon>Araneoidea</taxon>
        <taxon>Araneidae</taxon>
        <taxon>Caerostris</taxon>
    </lineage>
</organism>
<evidence type="ECO:0000256" key="3">
    <source>
        <dbReference type="ARBA" id="ARBA00022692"/>
    </source>
</evidence>
<dbReference type="Pfam" id="PF05978">
    <property type="entry name" value="UNC-93"/>
    <property type="match status" value="1"/>
</dbReference>
<dbReference type="GO" id="GO:0015459">
    <property type="term" value="F:potassium channel regulator activity"/>
    <property type="evidence" value="ECO:0007669"/>
    <property type="project" value="TreeGrafter"/>
</dbReference>
<name>A0AAV4QA95_CAEEX</name>
<feature type="transmembrane region" description="Helical" evidence="7">
    <location>
        <begin position="245"/>
        <end position="266"/>
    </location>
</feature>
<feature type="transmembrane region" description="Helical" evidence="7">
    <location>
        <begin position="47"/>
        <end position="67"/>
    </location>
</feature>
<dbReference type="PANTHER" id="PTHR19444:SF11">
    <property type="entry name" value="UNC93-LIKE PROTEIN"/>
    <property type="match status" value="1"/>
</dbReference>
<evidence type="ECO:0000256" key="6">
    <source>
        <dbReference type="SAM" id="MobiDB-lite"/>
    </source>
</evidence>
<comment type="caution">
    <text evidence="8">The sequence shown here is derived from an EMBL/GenBank/DDBJ whole genome shotgun (WGS) entry which is preliminary data.</text>
</comment>
<keyword evidence="5 7" id="KW-0472">Membrane</keyword>
<gene>
    <name evidence="8" type="primary">CG4928_3</name>
    <name evidence="8" type="ORF">CEXT_593851</name>
</gene>
<evidence type="ECO:0000256" key="2">
    <source>
        <dbReference type="ARBA" id="ARBA00009172"/>
    </source>
</evidence>
<evidence type="ECO:0000256" key="4">
    <source>
        <dbReference type="ARBA" id="ARBA00022989"/>
    </source>
</evidence>
<evidence type="ECO:0000313" key="9">
    <source>
        <dbReference type="Proteomes" id="UP001054945"/>
    </source>
</evidence>
<dbReference type="AlphaFoldDB" id="A0AAV4QA95"/>
<proteinExistence type="inferred from homology"/>